<dbReference type="InterPro" id="IPR051336">
    <property type="entry name" value="RhoGEF_Guanine_NuclExch_SF"/>
</dbReference>
<dbReference type="PROSITE" id="PS50010">
    <property type="entry name" value="DH_2"/>
    <property type="match status" value="1"/>
</dbReference>
<feature type="domain" description="PH" evidence="5">
    <location>
        <begin position="687"/>
        <end position="809"/>
    </location>
</feature>
<keyword evidence="4" id="KW-0175">Coiled coil</keyword>
<dbReference type="FunFam" id="1.20.58.60:FF:000120">
    <property type="entry name" value="proto-oncogene DBL isoform X1"/>
    <property type="match status" value="1"/>
</dbReference>
<dbReference type="GeneID" id="105525422"/>
<dbReference type="InterPro" id="IPR056466">
    <property type="entry name" value="Spectrin_DBS"/>
</dbReference>
<dbReference type="Ensembl" id="ENSCANT00000042064.1">
    <property type="protein sequence ID" value="ENSCANP00000019102.1"/>
    <property type="gene ID" value="ENSCANG00000032839.1"/>
</dbReference>
<evidence type="ECO:0000256" key="3">
    <source>
        <dbReference type="ARBA" id="ARBA00049987"/>
    </source>
</evidence>
<reference evidence="8" key="2">
    <citation type="submission" date="2025-09" db="UniProtKB">
        <authorList>
            <consortium name="Ensembl"/>
        </authorList>
    </citation>
    <scope>IDENTIFICATION</scope>
</reference>
<accession>A0A2K5IRJ5</accession>
<comment type="similarity">
    <text evidence="3">Belongs to the MCF2 family.</text>
</comment>
<dbReference type="FunFam" id="2.30.29.30:FF:000078">
    <property type="entry name" value="Guanine nucleotide exchange factor DBS"/>
    <property type="match status" value="1"/>
</dbReference>
<dbReference type="AlphaFoldDB" id="A0A2K5IRJ5"/>
<dbReference type="PROSITE" id="PS50003">
    <property type="entry name" value="PH_DOMAIN"/>
    <property type="match status" value="1"/>
</dbReference>
<keyword evidence="2" id="KW-0344">Guanine-nucleotide releasing factor</keyword>
<dbReference type="PANTHER" id="PTHR22826:SF146">
    <property type="entry name" value="PROTO-ONCOGENE DBL"/>
    <property type="match status" value="1"/>
</dbReference>
<evidence type="ECO:0000313" key="8">
    <source>
        <dbReference type="Ensembl" id="ENSCANP00000019102.1"/>
    </source>
</evidence>
<dbReference type="GO" id="GO:0035556">
    <property type="term" value="P:intracellular signal transduction"/>
    <property type="evidence" value="ECO:0007669"/>
    <property type="project" value="InterPro"/>
</dbReference>
<dbReference type="InterPro" id="IPR001331">
    <property type="entry name" value="GDS_CDC24_CS"/>
</dbReference>
<feature type="domain" description="DH" evidence="6">
    <location>
        <begin position="495"/>
        <end position="675"/>
    </location>
</feature>
<dbReference type="SUPFAM" id="SSF48065">
    <property type="entry name" value="DBL homology domain (DH-domain)"/>
    <property type="match status" value="1"/>
</dbReference>
<feature type="domain" description="CRAL-TRIO" evidence="7">
    <location>
        <begin position="13"/>
        <end position="88"/>
    </location>
</feature>
<dbReference type="GO" id="GO:0005085">
    <property type="term" value="F:guanyl-nucleotide exchange factor activity"/>
    <property type="evidence" value="ECO:0007669"/>
    <property type="project" value="UniProtKB-KW"/>
</dbReference>
<evidence type="ECO:0000256" key="4">
    <source>
        <dbReference type="SAM" id="Coils"/>
    </source>
</evidence>
<dbReference type="PANTHER" id="PTHR22826">
    <property type="entry name" value="RHO GUANINE EXCHANGE FACTOR-RELATED"/>
    <property type="match status" value="1"/>
</dbReference>
<dbReference type="InterPro" id="IPR011993">
    <property type="entry name" value="PH-like_dom_sf"/>
</dbReference>
<feature type="coiled-coil region" evidence="4">
    <location>
        <begin position="244"/>
        <end position="274"/>
    </location>
</feature>
<dbReference type="Pfam" id="PF22697">
    <property type="entry name" value="SOS1_NGEF_PH"/>
    <property type="match status" value="1"/>
</dbReference>
<dbReference type="Pfam" id="PF23289">
    <property type="entry name" value="Spectrin_5"/>
    <property type="match status" value="1"/>
</dbReference>
<dbReference type="GO" id="GO:0051056">
    <property type="term" value="P:regulation of small GTPase mediated signal transduction"/>
    <property type="evidence" value="ECO:0007669"/>
    <property type="project" value="UniProtKB-ARBA"/>
</dbReference>
<dbReference type="Pfam" id="PF13716">
    <property type="entry name" value="CRAL_TRIO_2"/>
    <property type="match status" value="1"/>
</dbReference>
<dbReference type="Gene3D" id="1.20.58.60">
    <property type="match status" value="1"/>
</dbReference>
<dbReference type="InterPro" id="IPR001251">
    <property type="entry name" value="CRAL-TRIO_dom"/>
</dbReference>
<dbReference type="InterPro" id="IPR001849">
    <property type="entry name" value="PH_domain"/>
</dbReference>
<dbReference type="RefSeq" id="XP_011816428.1">
    <property type="nucleotide sequence ID" value="XM_011961038.1"/>
</dbReference>
<organism evidence="8 9">
    <name type="scientific">Colobus angolensis palliatus</name>
    <name type="common">Peters' Angolan colobus</name>
    <dbReference type="NCBI Taxonomy" id="336983"/>
    <lineage>
        <taxon>Eukaryota</taxon>
        <taxon>Metazoa</taxon>
        <taxon>Chordata</taxon>
        <taxon>Craniata</taxon>
        <taxon>Vertebrata</taxon>
        <taxon>Euteleostomi</taxon>
        <taxon>Mammalia</taxon>
        <taxon>Eutheria</taxon>
        <taxon>Euarchontoglires</taxon>
        <taxon>Primates</taxon>
        <taxon>Haplorrhini</taxon>
        <taxon>Catarrhini</taxon>
        <taxon>Cercopithecidae</taxon>
        <taxon>Colobinae</taxon>
        <taxon>Colobus</taxon>
    </lineage>
</organism>
<dbReference type="PROSITE" id="PS50191">
    <property type="entry name" value="CRAL_TRIO"/>
    <property type="match status" value="1"/>
</dbReference>
<dbReference type="PROSITE" id="PS00741">
    <property type="entry name" value="DH_1"/>
    <property type="match status" value="1"/>
</dbReference>
<dbReference type="Proteomes" id="UP000233080">
    <property type="component" value="Unassembled WGS sequence"/>
</dbReference>
<evidence type="ECO:0000313" key="9">
    <source>
        <dbReference type="Proteomes" id="UP000233080"/>
    </source>
</evidence>
<dbReference type="InterPro" id="IPR035899">
    <property type="entry name" value="DBL_dom_sf"/>
</dbReference>
<keyword evidence="1" id="KW-0597">Phosphoprotein</keyword>
<keyword evidence="9" id="KW-1185">Reference proteome</keyword>
<dbReference type="SMART" id="SM00325">
    <property type="entry name" value="RhoGEF"/>
    <property type="match status" value="1"/>
</dbReference>
<protein>
    <recommendedName>
        <fullName evidence="10">MCF.2 cell line derived transforming sequence</fullName>
    </recommendedName>
</protein>
<dbReference type="InterPro" id="IPR055251">
    <property type="entry name" value="SOS1_NGEF_PH"/>
</dbReference>
<evidence type="ECO:0000259" key="7">
    <source>
        <dbReference type="PROSITE" id="PS50191"/>
    </source>
</evidence>
<dbReference type="Gene3D" id="2.30.29.30">
    <property type="entry name" value="Pleckstrin-homology domain (PH domain)/Phosphotyrosine-binding domain (PTB)"/>
    <property type="match status" value="1"/>
</dbReference>
<dbReference type="SMART" id="SM00233">
    <property type="entry name" value="PH"/>
    <property type="match status" value="1"/>
</dbReference>
<dbReference type="Pfam" id="PF00621">
    <property type="entry name" value="RhoGEF"/>
    <property type="match status" value="1"/>
</dbReference>
<dbReference type="SMART" id="SM00150">
    <property type="entry name" value="SPEC"/>
    <property type="match status" value="1"/>
</dbReference>
<dbReference type="SUPFAM" id="SSF50729">
    <property type="entry name" value="PH domain-like"/>
    <property type="match status" value="1"/>
</dbReference>
<evidence type="ECO:0000259" key="5">
    <source>
        <dbReference type="PROSITE" id="PS50003"/>
    </source>
</evidence>
<reference evidence="8" key="1">
    <citation type="submission" date="2025-08" db="UniProtKB">
        <authorList>
            <consortium name="Ensembl"/>
        </authorList>
    </citation>
    <scope>IDENTIFICATION</scope>
</reference>
<evidence type="ECO:0000256" key="2">
    <source>
        <dbReference type="ARBA" id="ARBA00022658"/>
    </source>
</evidence>
<dbReference type="GO" id="GO:0005829">
    <property type="term" value="C:cytosol"/>
    <property type="evidence" value="ECO:0007669"/>
    <property type="project" value="UniProtKB-ARBA"/>
</dbReference>
<dbReference type="GO" id="GO:0016358">
    <property type="term" value="P:dendrite development"/>
    <property type="evidence" value="ECO:0007669"/>
    <property type="project" value="TreeGrafter"/>
</dbReference>
<proteinExistence type="inferred from homology"/>
<dbReference type="CDD" id="cd00176">
    <property type="entry name" value="SPEC"/>
    <property type="match status" value="1"/>
</dbReference>
<evidence type="ECO:0008006" key="10">
    <source>
        <dbReference type="Google" id="ProtNLM"/>
    </source>
</evidence>
<dbReference type="InterPro" id="IPR000219">
    <property type="entry name" value="DH_dom"/>
</dbReference>
<dbReference type="CTD" id="4168"/>
<dbReference type="CDD" id="cd00160">
    <property type="entry name" value="RhoGEF"/>
    <property type="match status" value="1"/>
</dbReference>
<sequence>MAEANPPRGKMRFRRNAASFPGNLHLVLVLRPTSFLQRTFTDIGFRFSQEDFMLKLPVVMLSSVSDLLTYIDDKQLTPELGGTLQYCHSEWIIFRNAIENFALTVKEMAQMLQSFGTELAETELPDDIPSIEEILAIRAERYHLLKNDITAVTKEGKVLLTNLEVPDTEGAVSSRLECHQQISGDWQTINKLLTQVHDMETAFDGFWEKHQLKMEQYLQLWKFEQDFQQLVTEVEFLLNQQAELADVTGTIAQVKQKIKKLENLDENSQELLSKAQFVILHGHKLAANHHYALDLICQRCNELRYLSDILVNEIKAKRIQLSRTFKMHKLLQQARQCCDEGECLLANQEIDKFQSKEDAQKALQDIENFLEMALPFINYEPETLQYEFDVILSPELKVQMKTIQLKLENIRSIFENQQAGFRNLVHKHVRPIQFVVPTPENLITSRTPLFSSKQGKKTWRQNQSNLKIEVVRDCQEKRSSGPSSSLDNGNSLDVLKNHVLNELIQTERVYVRELYTVLLGYRAEMDNPEMFDLMPPLLRNKKDVLFGNMAEIYEFHNDIFLSSLENCAHAPESVGPCFLERKDDFQMYAKYCQNKPRSETIWRKYSECAFFQECQRKLKHRLRLDSYLLKPVQRITKYQLLLKELLKYSKDCEGSSLLKEALDAMLDLLKSVNDSMHQIAINGYIGNLNELGKMIMQGGFSVWIGHKKGATKMKDLARFKPMQRHLFLYEKAIVFCKRRVESGEGSDRYPSYSFKHCWKMDEVGITEYVKGDNRKFEIWYGEKEEVYIVQAPNVDVKMTWLKEIRNILLKQQELLTVKKRKQQDQLTEQDKIQISLQQNDEDPCRKWLSYIDEATMSNGK</sequence>
<dbReference type="InterPro" id="IPR018159">
    <property type="entry name" value="Spectrin/alpha-actinin"/>
</dbReference>
<dbReference type="Gene3D" id="1.20.900.10">
    <property type="entry name" value="Dbl homology (DH) domain"/>
    <property type="match status" value="1"/>
</dbReference>
<evidence type="ECO:0000259" key="6">
    <source>
        <dbReference type="PROSITE" id="PS50010"/>
    </source>
</evidence>
<dbReference type="SUPFAM" id="SSF46966">
    <property type="entry name" value="Spectrin repeat"/>
    <property type="match status" value="1"/>
</dbReference>
<evidence type="ECO:0000256" key="1">
    <source>
        <dbReference type="ARBA" id="ARBA00022553"/>
    </source>
</evidence>
<name>A0A2K5IRJ5_COLAP</name>